<accession>A0A914MST1</accession>
<dbReference type="AlphaFoldDB" id="A0A914MST1"/>
<evidence type="ECO:0000313" key="1">
    <source>
        <dbReference type="Proteomes" id="UP000887563"/>
    </source>
</evidence>
<dbReference type="WBParaSite" id="Minc3s02392g29821">
    <property type="protein sequence ID" value="Minc3s02392g29821"/>
    <property type="gene ID" value="Minc3s02392g29821"/>
</dbReference>
<dbReference type="Proteomes" id="UP000887563">
    <property type="component" value="Unplaced"/>
</dbReference>
<evidence type="ECO:0000313" key="2">
    <source>
        <dbReference type="WBParaSite" id="Minc3s02392g29821"/>
    </source>
</evidence>
<sequence length="159" mass="17548">MDMSSASAFLNGSSNGACGNNSSDSFTSLDVAKKLGLGNQFAFALDCLPFREEETSPILVIDFLQMDAGQKEMVVNFLLNNGAEAVGTSGQAFRFLNWVTLLVARDDLRYAHPEFFYNENGGQFSGQAISRNQTASTVIITSETDKKWTLREVPQFFEY</sequence>
<proteinExistence type="predicted"/>
<name>A0A914MST1_MELIC</name>
<protein>
    <submittedName>
        <fullName evidence="2">Uncharacterized protein</fullName>
    </submittedName>
</protein>
<keyword evidence="1" id="KW-1185">Reference proteome</keyword>
<organism evidence="1 2">
    <name type="scientific">Meloidogyne incognita</name>
    <name type="common">Southern root-knot nematode worm</name>
    <name type="synonym">Oxyuris incognita</name>
    <dbReference type="NCBI Taxonomy" id="6306"/>
    <lineage>
        <taxon>Eukaryota</taxon>
        <taxon>Metazoa</taxon>
        <taxon>Ecdysozoa</taxon>
        <taxon>Nematoda</taxon>
        <taxon>Chromadorea</taxon>
        <taxon>Rhabditida</taxon>
        <taxon>Tylenchina</taxon>
        <taxon>Tylenchomorpha</taxon>
        <taxon>Tylenchoidea</taxon>
        <taxon>Meloidogynidae</taxon>
        <taxon>Meloidogyninae</taxon>
        <taxon>Meloidogyne</taxon>
        <taxon>Meloidogyne incognita group</taxon>
    </lineage>
</organism>
<reference evidence="2" key="1">
    <citation type="submission" date="2022-11" db="UniProtKB">
        <authorList>
            <consortium name="WormBaseParasite"/>
        </authorList>
    </citation>
    <scope>IDENTIFICATION</scope>
</reference>